<dbReference type="AlphaFoldDB" id="A0A918N4J4"/>
<dbReference type="PROSITE" id="PS51257">
    <property type="entry name" value="PROKAR_LIPOPROTEIN"/>
    <property type="match status" value="1"/>
</dbReference>
<protein>
    <recommendedName>
        <fullName evidence="3">Lipocalin-like domain-containing protein</fullName>
    </recommendedName>
</protein>
<keyword evidence="2" id="KW-1185">Reference proteome</keyword>
<reference evidence="1 2" key="1">
    <citation type="journal article" date="2014" name="Int. J. Syst. Evol. Microbiol.">
        <title>Complete genome sequence of Corynebacterium casei LMG S-19264T (=DSM 44701T), isolated from a smear-ripened cheese.</title>
        <authorList>
            <consortium name="US DOE Joint Genome Institute (JGI-PGF)"/>
            <person name="Walter F."/>
            <person name="Albersmeier A."/>
            <person name="Kalinowski J."/>
            <person name="Ruckert C."/>
        </authorList>
    </citation>
    <scope>NUCLEOTIDE SEQUENCE [LARGE SCALE GENOMIC DNA]</scope>
    <source>
        <strain evidence="1 2">KCTC 12285</strain>
    </source>
</reference>
<dbReference type="EMBL" id="BMWS01000028">
    <property type="protein sequence ID" value="GGX29823.1"/>
    <property type="molecule type" value="Genomic_DNA"/>
</dbReference>
<proteinExistence type="predicted"/>
<evidence type="ECO:0000313" key="1">
    <source>
        <dbReference type="EMBL" id="GGX29823.1"/>
    </source>
</evidence>
<evidence type="ECO:0000313" key="2">
    <source>
        <dbReference type="Proteomes" id="UP000601108"/>
    </source>
</evidence>
<accession>A0A918N4J4</accession>
<name>A0A918N4J4_9FLAO</name>
<evidence type="ECO:0008006" key="3">
    <source>
        <dbReference type="Google" id="ProtNLM"/>
    </source>
</evidence>
<dbReference type="Proteomes" id="UP000601108">
    <property type="component" value="Unassembled WGS sequence"/>
</dbReference>
<sequence length="169" mass="19809">MKRLLLVYIAFLNLLFFGVYSCKNNDSNISKATIAGTWQLEEEFSNDENSSQLKEFPLSSCDKMTTLDIFESGKFIEKSYYNNFGTGGECIKDTEEIHGIWKKGYKEIFHFIYDKNNTLFFTKSYVVLKNEKLEVTIQYEDPDLEGETILKFIYTKKLYAVEEIDDLKR</sequence>
<organism evidence="1 2">
    <name type="scientific">Aquimarina muelleri</name>
    <dbReference type="NCBI Taxonomy" id="279356"/>
    <lineage>
        <taxon>Bacteria</taxon>
        <taxon>Pseudomonadati</taxon>
        <taxon>Bacteroidota</taxon>
        <taxon>Flavobacteriia</taxon>
        <taxon>Flavobacteriales</taxon>
        <taxon>Flavobacteriaceae</taxon>
        <taxon>Aquimarina</taxon>
    </lineage>
</organism>
<gene>
    <name evidence="1" type="ORF">GCM10007384_33730</name>
</gene>
<dbReference type="RefSeq" id="WP_027413303.1">
    <property type="nucleotide sequence ID" value="NZ_BMWS01000028.1"/>
</dbReference>
<comment type="caution">
    <text evidence="1">The sequence shown here is derived from an EMBL/GenBank/DDBJ whole genome shotgun (WGS) entry which is preliminary data.</text>
</comment>